<dbReference type="Proteomes" id="UP000011782">
    <property type="component" value="Unassembled WGS sequence"/>
</dbReference>
<keyword evidence="1" id="KW-0472">Membrane</keyword>
<keyword evidence="1" id="KW-1133">Transmembrane helix</keyword>
<dbReference type="PATRIC" id="fig|1073353.3.peg.1944"/>
<accession>M3JB96</accession>
<evidence type="ECO:0000313" key="3">
    <source>
        <dbReference type="Proteomes" id="UP000011782"/>
    </source>
</evidence>
<evidence type="ECO:0000313" key="2">
    <source>
        <dbReference type="EMBL" id="EMG29957.1"/>
    </source>
</evidence>
<reference evidence="2 3" key="1">
    <citation type="submission" date="2013-02" db="EMBL/GenBank/DDBJ databases">
        <title>Co-occurrence of anaerobic bacteria in colorectal carcinomas.</title>
        <authorList>
            <person name="Holt R.A."/>
            <person name="Warren R.L."/>
            <person name="Allen-Vercoe E."/>
            <person name="Pleasance S."/>
            <person name="Freeman D.J."/>
            <person name="Watson P."/>
            <person name="Moore R."/>
            <person name="Cochrane K."/>
        </authorList>
    </citation>
    <scope>NUCLEOTIDE SEQUENCE [LARGE SCALE GENOMIC DNA]</scope>
    <source>
        <strain evidence="2 3">CC57C</strain>
    </source>
</reference>
<feature type="transmembrane region" description="Helical" evidence="1">
    <location>
        <begin position="21"/>
        <end position="42"/>
    </location>
</feature>
<keyword evidence="1" id="KW-0812">Transmembrane</keyword>
<name>M3JB96_9BACT</name>
<sequence>MLRRAGKFADCKVNFARPAAFCLSCALKFMIRAVFCVAVFVIPKIYPPRAYLVLLRLNSQPGKTRSKFKARNLKPKTDSALPKHRNFSIYLAAVKFKPVHFRILLAPNLAANLLKFTSLAQKSL</sequence>
<proteinExistence type="predicted"/>
<gene>
    <name evidence="2" type="ORF">H740_09056</name>
</gene>
<comment type="caution">
    <text evidence="2">The sequence shown here is derived from an EMBL/GenBank/DDBJ whole genome shotgun (WGS) entry which is preliminary data.</text>
</comment>
<dbReference type="EMBL" id="AOTD01000223">
    <property type="protein sequence ID" value="EMG29957.1"/>
    <property type="molecule type" value="Genomic_DNA"/>
</dbReference>
<protein>
    <submittedName>
        <fullName evidence="2">Uncharacterized protein</fullName>
    </submittedName>
</protein>
<organism evidence="2 3">
    <name type="scientific">Campylobacter showae CC57C</name>
    <dbReference type="NCBI Taxonomy" id="1073353"/>
    <lineage>
        <taxon>Bacteria</taxon>
        <taxon>Pseudomonadati</taxon>
        <taxon>Campylobacterota</taxon>
        <taxon>Epsilonproteobacteria</taxon>
        <taxon>Campylobacterales</taxon>
        <taxon>Campylobacteraceae</taxon>
        <taxon>Campylobacter</taxon>
    </lineage>
</organism>
<evidence type="ECO:0000256" key="1">
    <source>
        <dbReference type="SAM" id="Phobius"/>
    </source>
</evidence>
<dbReference type="AlphaFoldDB" id="M3JB96"/>